<dbReference type="GO" id="GO:0006355">
    <property type="term" value="P:regulation of DNA-templated transcription"/>
    <property type="evidence" value="ECO:0007669"/>
    <property type="project" value="InterPro"/>
</dbReference>
<dbReference type="PANTHER" id="PTHR22970">
    <property type="entry name" value="AT-RICH INTERACTIVE DOMAIN-CONTAINING PROTEIN 2"/>
    <property type="match status" value="1"/>
</dbReference>
<dbReference type="GO" id="GO:0016586">
    <property type="term" value="C:RSC-type complex"/>
    <property type="evidence" value="ECO:0007669"/>
    <property type="project" value="TreeGrafter"/>
</dbReference>
<dbReference type="EMBL" id="MU167267">
    <property type="protein sequence ID" value="KAG0146005.1"/>
    <property type="molecule type" value="Genomic_DNA"/>
</dbReference>
<proteinExistence type="predicted"/>
<evidence type="ECO:0000256" key="4">
    <source>
        <dbReference type="ARBA" id="ARBA00023242"/>
    </source>
</evidence>
<evidence type="ECO:0000256" key="5">
    <source>
        <dbReference type="SAM" id="MobiDB-lite"/>
    </source>
</evidence>
<accession>A0A9P6TBU4</accession>
<protein>
    <recommendedName>
        <fullName evidence="6">RFX-type winged-helix domain-containing protein</fullName>
    </recommendedName>
</protein>
<organism evidence="7 8">
    <name type="scientific">Cronartium quercuum f. sp. fusiforme G11</name>
    <dbReference type="NCBI Taxonomy" id="708437"/>
    <lineage>
        <taxon>Eukaryota</taxon>
        <taxon>Fungi</taxon>
        <taxon>Dikarya</taxon>
        <taxon>Basidiomycota</taxon>
        <taxon>Pucciniomycotina</taxon>
        <taxon>Pucciniomycetes</taxon>
        <taxon>Pucciniales</taxon>
        <taxon>Coleosporiaceae</taxon>
        <taxon>Cronartium</taxon>
    </lineage>
</organism>
<feature type="domain" description="RFX-type winged-helix" evidence="6">
    <location>
        <begin position="213"/>
        <end position="305"/>
    </location>
</feature>
<evidence type="ECO:0000313" key="7">
    <source>
        <dbReference type="EMBL" id="KAG0146005.1"/>
    </source>
</evidence>
<comment type="caution">
    <text evidence="7">The sequence shown here is derived from an EMBL/GenBank/DDBJ whole genome shotgun (WGS) entry which is preliminary data.</text>
</comment>
<keyword evidence="4" id="KW-0539">Nucleus</keyword>
<dbReference type="AlphaFoldDB" id="A0A9P6TBU4"/>
<feature type="region of interest" description="Disordered" evidence="5">
    <location>
        <begin position="133"/>
        <end position="189"/>
    </location>
</feature>
<evidence type="ECO:0000313" key="8">
    <source>
        <dbReference type="Proteomes" id="UP000886653"/>
    </source>
</evidence>
<dbReference type="Proteomes" id="UP000886653">
    <property type="component" value="Unassembled WGS sequence"/>
</dbReference>
<keyword evidence="1" id="KW-0156">Chromatin regulator</keyword>
<dbReference type="PANTHER" id="PTHR22970:SF14">
    <property type="entry name" value="AT-RICH INTERACTIVE DOMAIN-CONTAINING PROTEIN 2"/>
    <property type="match status" value="1"/>
</dbReference>
<dbReference type="InterPro" id="IPR003150">
    <property type="entry name" value="DNA-bd_RFX"/>
</dbReference>
<dbReference type="GO" id="GO:0006325">
    <property type="term" value="P:chromatin organization"/>
    <property type="evidence" value="ECO:0007669"/>
    <property type="project" value="UniProtKB-KW"/>
</dbReference>
<gene>
    <name evidence="7" type="ORF">CROQUDRAFT_657958</name>
</gene>
<evidence type="ECO:0000256" key="2">
    <source>
        <dbReference type="ARBA" id="ARBA00023015"/>
    </source>
</evidence>
<feature type="domain" description="RFX-type winged-helix" evidence="6">
    <location>
        <begin position="39"/>
        <end position="120"/>
    </location>
</feature>
<evidence type="ECO:0000256" key="1">
    <source>
        <dbReference type="ARBA" id="ARBA00022853"/>
    </source>
</evidence>
<dbReference type="InterPro" id="IPR052406">
    <property type="entry name" value="Chromatin_Remodeling_Comp"/>
</dbReference>
<reference evidence="7" key="1">
    <citation type="submission" date="2013-11" db="EMBL/GenBank/DDBJ databases">
        <title>Genome sequence of the fusiform rust pathogen reveals effectors for host alternation and coevolution with pine.</title>
        <authorList>
            <consortium name="DOE Joint Genome Institute"/>
            <person name="Smith K."/>
            <person name="Pendleton A."/>
            <person name="Kubisiak T."/>
            <person name="Anderson C."/>
            <person name="Salamov A."/>
            <person name="Aerts A."/>
            <person name="Riley R."/>
            <person name="Clum A."/>
            <person name="Lindquist E."/>
            <person name="Ence D."/>
            <person name="Campbell M."/>
            <person name="Kronenberg Z."/>
            <person name="Feau N."/>
            <person name="Dhillon B."/>
            <person name="Hamelin R."/>
            <person name="Burleigh J."/>
            <person name="Smith J."/>
            <person name="Yandell M."/>
            <person name="Nelson C."/>
            <person name="Grigoriev I."/>
            <person name="Davis J."/>
        </authorList>
    </citation>
    <scope>NUCLEOTIDE SEQUENCE</scope>
    <source>
        <strain evidence="7">G11</strain>
    </source>
</reference>
<keyword evidence="3" id="KW-0804">Transcription</keyword>
<keyword evidence="2" id="KW-0805">Transcription regulation</keyword>
<evidence type="ECO:0000256" key="3">
    <source>
        <dbReference type="ARBA" id="ARBA00023163"/>
    </source>
</evidence>
<sequence>MTPAPPPSVQVGGTTVTSGDLLVGQYLRRVLRLPEPSRTRAWIATMFEADPEGEIEQVALWGMYRMQFEPHQADDAGVPIPPLAAATDVITVMETVFRPDSYIGPDGMKRYVIRGLKLRPSMEREAVLDDMFRAPSETPSVQSTGVGLPSTPHQAHHNSHNTPSSSAMITSANHQSAHAHHPTTTSLTGTRSADLLDEVDVVKIVHFPEPYRTRLWIASLFEPDPTSNAGPGGGGVEQVTLWQLYQKQFAYYVQEGSLGDKPVPQLAPATEVIKAVQDVFPEGRVVVRLEDGKTHYMIIGIKLRSTPARSPALKNLLTITGVRLPGAASNGSTPQTAQPDAVTAQLVSQVESLVKTVDDLQSVVKQQELIIKQELAWNATRQANLRLTESNSILRPLSSALPTMAPSYPLDFPKTVDEANKLNYVQSVGLLERYGQTHLIHEGNEEKTRDALLEFIGCISLSCTSPVVTPAVTSMV</sequence>
<dbReference type="GO" id="GO:0003677">
    <property type="term" value="F:DNA binding"/>
    <property type="evidence" value="ECO:0007669"/>
    <property type="project" value="InterPro"/>
</dbReference>
<dbReference type="PROSITE" id="PS51526">
    <property type="entry name" value="RFX_DBD"/>
    <property type="match status" value="2"/>
</dbReference>
<feature type="compositionally biased region" description="Polar residues" evidence="5">
    <location>
        <begin position="160"/>
        <end position="189"/>
    </location>
</feature>
<keyword evidence="8" id="KW-1185">Reference proteome</keyword>
<evidence type="ECO:0000259" key="6">
    <source>
        <dbReference type="PROSITE" id="PS51526"/>
    </source>
</evidence>
<dbReference type="OrthoDB" id="338531at2759"/>
<name>A0A9P6TBU4_9BASI</name>